<comment type="subcellular location">
    <subcellularLocation>
        <location evidence="1">Cytoplasm</location>
    </subcellularLocation>
</comment>
<feature type="domain" description="Cystatin" evidence="6">
    <location>
        <begin position="12"/>
        <end position="77"/>
    </location>
</feature>
<dbReference type="STRING" id="8083.ENSXMAP00000024122"/>
<sequence length="107" mass="12291">LPLCSCFTGKYSIKPATEETQKICDMLKSDTEKKWTKQSYEIFKAIEYRVQPVAGTNFLIKVHAGGSEYLHIYAYQSSLKRGEIKTLLKRVEKHNEGDPLEPIRPLD</sequence>
<accession>A0A3B5PZW9</accession>
<organism evidence="7 8">
    <name type="scientific">Xiphophorus maculatus</name>
    <name type="common">Southern platyfish</name>
    <name type="synonym">Platypoecilus maculatus</name>
    <dbReference type="NCBI Taxonomy" id="8083"/>
    <lineage>
        <taxon>Eukaryota</taxon>
        <taxon>Metazoa</taxon>
        <taxon>Chordata</taxon>
        <taxon>Craniata</taxon>
        <taxon>Vertebrata</taxon>
        <taxon>Euteleostomi</taxon>
        <taxon>Actinopterygii</taxon>
        <taxon>Neopterygii</taxon>
        <taxon>Teleostei</taxon>
        <taxon>Neoteleostei</taxon>
        <taxon>Acanthomorphata</taxon>
        <taxon>Ovalentaria</taxon>
        <taxon>Atherinomorphae</taxon>
        <taxon>Cyprinodontiformes</taxon>
        <taxon>Poeciliidae</taxon>
        <taxon>Poeciliinae</taxon>
        <taxon>Xiphophorus</taxon>
    </lineage>
</organism>
<reference evidence="8" key="1">
    <citation type="submission" date="2012-01" db="EMBL/GenBank/DDBJ databases">
        <authorList>
            <person name="Walter R."/>
            <person name="Schartl M."/>
            <person name="Warren W."/>
        </authorList>
    </citation>
    <scope>NUCLEOTIDE SEQUENCE [LARGE SCALE GENOMIC DNA]</scope>
    <source>
        <strain evidence="8">JP 163 A</strain>
    </source>
</reference>
<dbReference type="GO" id="GO:0004869">
    <property type="term" value="F:cysteine-type endopeptidase inhibitor activity"/>
    <property type="evidence" value="ECO:0007669"/>
    <property type="project" value="UniProtKB-KW"/>
</dbReference>
<keyword evidence="8" id="KW-1185">Reference proteome</keyword>
<evidence type="ECO:0000256" key="4">
    <source>
        <dbReference type="ARBA" id="ARBA00022690"/>
    </source>
</evidence>
<dbReference type="InterPro" id="IPR046350">
    <property type="entry name" value="Cystatin_sf"/>
</dbReference>
<dbReference type="GO" id="GO:0005829">
    <property type="term" value="C:cytosol"/>
    <property type="evidence" value="ECO:0007669"/>
    <property type="project" value="TreeGrafter"/>
</dbReference>
<dbReference type="SUPFAM" id="SSF54403">
    <property type="entry name" value="Cystatin/monellin"/>
    <property type="match status" value="1"/>
</dbReference>
<dbReference type="InterPro" id="IPR000010">
    <property type="entry name" value="Cystatin_dom"/>
</dbReference>
<evidence type="ECO:0000256" key="3">
    <source>
        <dbReference type="ARBA" id="ARBA00022490"/>
    </source>
</evidence>
<dbReference type="InParanoid" id="A0A3B5PZW9"/>
<evidence type="ECO:0000313" key="7">
    <source>
        <dbReference type="Ensembl" id="ENSXMAP00000024122.1"/>
    </source>
</evidence>
<evidence type="ECO:0000256" key="5">
    <source>
        <dbReference type="ARBA" id="ARBA00022704"/>
    </source>
</evidence>
<dbReference type="Ensembl" id="ENSXMAT00000041681.1">
    <property type="protein sequence ID" value="ENSXMAP00000024122.1"/>
    <property type="gene ID" value="ENSXMAG00000024186.1"/>
</dbReference>
<dbReference type="Pfam" id="PF00031">
    <property type="entry name" value="Cystatin"/>
    <property type="match status" value="1"/>
</dbReference>
<dbReference type="PANTHER" id="PTHR11414:SF21">
    <property type="entry name" value="CYSTATIN 14A, TANDEM DUPLICATE 1-RELATED"/>
    <property type="match status" value="1"/>
</dbReference>
<dbReference type="Proteomes" id="UP000002852">
    <property type="component" value="Unassembled WGS sequence"/>
</dbReference>
<name>A0A3B5PZW9_XIPMA</name>
<dbReference type="GeneTree" id="ENSGT01030000235167"/>
<evidence type="ECO:0000256" key="2">
    <source>
        <dbReference type="ARBA" id="ARBA00009403"/>
    </source>
</evidence>
<dbReference type="PANTHER" id="PTHR11414">
    <property type="entry name" value="CYSTATIN FAMILY MEMBER"/>
    <property type="match status" value="1"/>
</dbReference>
<evidence type="ECO:0000313" key="8">
    <source>
        <dbReference type="Proteomes" id="UP000002852"/>
    </source>
</evidence>
<keyword evidence="5" id="KW-0789">Thiol protease inhibitor</keyword>
<dbReference type="Gene3D" id="3.10.450.10">
    <property type="match status" value="1"/>
</dbReference>
<dbReference type="InterPro" id="IPR001713">
    <property type="entry name" value="Prot_inh_stefin"/>
</dbReference>
<evidence type="ECO:0000256" key="1">
    <source>
        <dbReference type="ARBA" id="ARBA00004496"/>
    </source>
</evidence>
<dbReference type="PRINTS" id="PR00295">
    <property type="entry name" value="STEFINA"/>
</dbReference>
<dbReference type="AlphaFoldDB" id="A0A3B5PZW9"/>
<proteinExistence type="inferred from homology"/>
<reference evidence="8" key="2">
    <citation type="journal article" date="2013" name="Nat. Genet.">
        <title>The genome of the platyfish, Xiphophorus maculatus, provides insights into evolutionary adaptation and several complex traits.</title>
        <authorList>
            <person name="Schartl M."/>
            <person name="Walter R.B."/>
            <person name="Shen Y."/>
            <person name="Garcia T."/>
            <person name="Catchen J."/>
            <person name="Amores A."/>
            <person name="Braasch I."/>
            <person name="Chalopin D."/>
            <person name="Volff J.N."/>
            <person name="Lesch K.P."/>
            <person name="Bisazza A."/>
            <person name="Minx P."/>
            <person name="Hillier L."/>
            <person name="Wilson R.K."/>
            <person name="Fuerstenberg S."/>
            <person name="Boore J."/>
            <person name="Searle S."/>
            <person name="Postlethwait J.H."/>
            <person name="Warren W.C."/>
        </authorList>
    </citation>
    <scope>NUCLEOTIDE SEQUENCE [LARGE SCALE GENOMIC DNA]</scope>
    <source>
        <strain evidence="8">JP 163 A</strain>
    </source>
</reference>
<evidence type="ECO:0000259" key="6">
    <source>
        <dbReference type="Pfam" id="PF00031"/>
    </source>
</evidence>
<comment type="similarity">
    <text evidence="2">Belongs to the cystatin family.</text>
</comment>
<dbReference type="OMA" id="INYFIKM"/>
<reference evidence="7" key="4">
    <citation type="submission" date="2025-09" db="UniProtKB">
        <authorList>
            <consortium name="Ensembl"/>
        </authorList>
    </citation>
    <scope>IDENTIFICATION</scope>
    <source>
        <strain evidence="7">JP 163 A</strain>
    </source>
</reference>
<keyword evidence="3" id="KW-0963">Cytoplasm</keyword>
<reference evidence="7" key="3">
    <citation type="submission" date="2025-08" db="UniProtKB">
        <authorList>
            <consortium name="Ensembl"/>
        </authorList>
    </citation>
    <scope>IDENTIFICATION</scope>
    <source>
        <strain evidence="7">JP 163 A</strain>
    </source>
</reference>
<protein>
    <submittedName>
        <fullName evidence="7">Cystatin-A5-like</fullName>
    </submittedName>
</protein>
<keyword evidence="4" id="KW-0646">Protease inhibitor</keyword>